<dbReference type="PANTHER" id="PTHR23351:SF24">
    <property type="entry name" value="ACTIVATING TRANSCRIPTION FACTOR 3-RELATED"/>
    <property type="match status" value="1"/>
</dbReference>
<evidence type="ECO:0000256" key="5">
    <source>
        <dbReference type="SAM" id="MobiDB-lite"/>
    </source>
</evidence>
<evidence type="ECO:0000256" key="4">
    <source>
        <dbReference type="SAM" id="Coils"/>
    </source>
</evidence>
<dbReference type="RefSeq" id="XP_018496241.1">
    <property type="nucleotide sequence ID" value="XM_018640725.1"/>
</dbReference>
<feature type="region of interest" description="Disordered" evidence="5">
    <location>
        <begin position="155"/>
        <end position="222"/>
    </location>
</feature>
<gene>
    <name evidence="8" type="primary">LOC100899006</name>
</gene>
<proteinExistence type="predicted"/>
<feature type="compositionally biased region" description="Polar residues" evidence="5">
    <location>
        <begin position="397"/>
        <end position="411"/>
    </location>
</feature>
<dbReference type="InterPro" id="IPR046347">
    <property type="entry name" value="bZIP_sf"/>
</dbReference>
<accession>A0AAJ7L7I8</accession>
<keyword evidence="7" id="KW-1185">Reference proteome</keyword>
<dbReference type="Proteomes" id="UP000694867">
    <property type="component" value="Unplaced"/>
</dbReference>
<keyword evidence="2" id="KW-0238">DNA-binding</keyword>
<dbReference type="SUPFAM" id="SSF57959">
    <property type="entry name" value="Leucine zipper domain"/>
    <property type="match status" value="1"/>
</dbReference>
<evidence type="ECO:0000256" key="2">
    <source>
        <dbReference type="ARBA" id="ARBA00023125"/>
    </source>
</evidence>
<sequence length="419" mass="46446">MITKMRRRMPSPSSTAGSRCDENLVAVLDEIALGQPLLTDDLKPALFEDEYPGNFTNSTCTTSTLTPTTLRTIGDAFEYSADVPPPLEHQLAAGFAPPTVIVAQQFNNNTQRMQDDVEIKREITEEDAGYVPTPWNSDPVNQQNVDMSVYQTSLPYTTASDVRPQITATPSPRRRNQTNSPPQRETPTKRRIKEEGPAADEDEIRKRQRRERNKLAAARCRQRRVDQTNGLQNEVDLLEDRQKELRNQYEELQKQKKRLQISLDQHSCVHNDVSRSASVPVTSQSSVHAPMGSVVTGLPNISLSQTSVSSPSQVNVIVRRDSLDSRLAEIVPTTVAAMPQQTEKRPRPSTLPMSMFEQTGVPIQTPSAVLYSFEGLVEGTGLTPGLTPLGFSPTCTLQQRNSNGDVSTPDTTPRKLVTL</sequence>
<dbReference type="Pfam" id="PF00170">
    <property type="entry name" value="bZIP_1"/>
    <property type="match status" value="1"/>
</dbReference>
<name>A0AAJ7L7I8_9ACAR</name>
<protein>
    <submittedName>
        <fullName evidence="8">Fos-related antigen 2</fullName>
    </submittedName>
</protein>
<dbReference type="GO" id="GO:0005634">
    <property type="term" value="C:nucleus"/>
    <property type="evidence" value="ECO:0007669"/>
    <property type="project" value="TreeGrafter"/>
</dbReference>
<feature type="coiled-coil region" evidence="4">
    <location>
        <begin position="228"/>
        <end position="269"/>
    </location>
</feature>
<evidence type="ECO:0000259" key="6">
    <source>
        <dbReference type="PROSITE" id="PS50217"/>
    </source>
</evidence>
<evidence type="ECO:0000256" key="3">
    <source>
        <dbReference type="ARBA" id="ARBA00023163"/>
    </source>
</evidence>
<dbReference type="PROSITE" id="PS50217">
    <property type="entry name" value="BZIP"/>
    <property type="match status" value="1"/>
</dbReference>
<keyword evidence="1" id="KW-0805">Transcription regulation</keyword>
<dbReference type="Gene3D" id="1.20.5.170">
    <property type="match status" value="1"/>
</dbReference>
<feature type="region of interest" description="Disordered" evidence="5">
    <location>
        <begin position="397"/>
        <end position="419"/>
    </location>
</feature>
<dbReference type="InterPro" id="IPR004827">
    <property type="entry name" value="bZIP"/>
</dbReference>
<reference evidence="8" key="1">
    <citation type="submission" date="2025-08" db="UniProtKB">
        <authorList>
            <consortium name="RefSeq"/>
        </authorList>
    </citation>
    <scope>IDENTIFICATION</scope>
</reference>
<feature type="compositionally biased region" description="Polar residues" evidence="5">
    <location>
        <begin position="155"/>
        <end position="170"/>
    </location>
</feature>
<organism evidence="7 8">
    <name type="scientific">Galendromus occidentalis</name>
    <name type="common">western predatory mite</name>
    <dbReference type="NCBI Taxonomy" id="34638"/>
    <lineage>
        <taxon>Eukaryota</taxon>
        <taxon>Metazoa</taxon>
        <taxon>Ecdysozoa</taxon>
        <taxon>Arthropoda</taxon>
        <taxon>Chelicerata</taxon>
        <taxon>Arachnida</taxon>
        <taxon>Acari</taxon>
        <taxon>Parasitiformes</taxon>
        <taxon>Mesostigmata</taxon>
        <taxon>Gamasina</taxon>
        <taxon>Phytoseioidea</taxon>
        <taxon>Phytoseiidae</taxon>
        <taxon>Typhlodrominae</taxon>
        <taxon>Galendromus</taxon>
    </lineage>
</organism>
<dbReference type="KEGG" id="goe:100899006"/>
<evidence type="ECO:0000256" key="1">
    <source>
        <dbReference type="ARBA" id="ARBA00023015"/>
    </source>
</evidence>
<dbReference type="CDD" id="cd14721">
    <property type="entry name" value="bZIP_Fos"/>
    <property type="match status" value="1"/>
</dbReference>
<keyword evidence="4" id="KW-0175">Coiled coil</keyword>
<dbReference type="GO" id="GO:0000981">
    <property type="term" value="F:DNA-binding transcription factor activity, RNA polymerase II-specific"/>
    <property type="evidence" value="ECO:0007669"/>
    <property type="project" value="TreeGrafter"/>
</dbReference>
<keyword evidence="3" id="KW-0804">Transcription</keyword>
<dbReference type="PRINTS" id="PR00042">
    <property type="entry name" value="LEUZIPPRFOS"/>
</dbReference>
<dbReference type="GeneID" id="100899006"/>
<feature type="compositionally biased region" description="Basic and acidic residues" evidence="5">
    <location>
        <begin position="186"/>
        <end position="196"/>
    </location>
</feature>
<dbReference type="InterPro" id="IPR000837">
    <property type="entry name" value="AP-1"/>
</dbReference>
<dbReference type="PROSITE" id="PS00036">
    <property type="entry name" value="BZIP_BASIC"/>
    <property type="match status" value="1"/>
</dbReference>
<feature type="domain" description="BZIP" evidence="6">
    <location>
        <begin position="203"/>
        <end position="266"/>
    </location>
</feature>
<dbReference type="SMART" id="SM00338">
    <property type="entry name" value="BRLZ"/>
    <property type="match status" value="1"/>
</dbReference>
<evidence type="ECO:0000313" key="8">
    <source>
        <dbReference type="RefSeq" id="XP_018496241.1"/>
    </source>
</evidence>
<evidence type="ECO:0000313" key="7">
    <source>
        <dbReference type="Proteomes" id="UP000694867"/>
    </source>
</evidence>
<dbReference type="PANTHER" id="PTHR23351">
    <property type="entry name" value="FOS TRANSCRIPTION FACTOR-RELATED"/>
    <property type="match status" value="1"/>
</dbReference>
<dbReference type="AlphaFoldDB" id="A0AAJ7L7I8"/>
<dbReference type="GO" id="GO:0000978">
    <property type="term" value="F:RNA polymerase II cis-regulatory region sequence-specific DNA binding"/>
    <property type="evidence" value="ECO:0007669"/>
    <property type="project" value="TreeGrafter"/>
</dbReference>